<evidence type="ECO:0000256" key="1">
    <source>
        <dbReference type="SAM" id="Coils"/>
    </source>
</evidence>
<comment type="caution">
    <text evidence="3">The sequence shown here is derived from an EMBL/GenBank/DDBJ whole genome shotgun (WGS) entry which is preliminary data.</text>
</comment>
<feature type="coiled-coil region" evidence="1">
    <location>
        <begin position="420"/>
        <end position="458"/>
    </location>
</feature>
<dbReference type="PANTHER" id="PTHR43941">
    <property type="entry name" value="STRUCTURAL MAINTENANCE OF CHROMOSOMES PROTEIN 2"/>
    <property type="match status" value="1"/>
</dbReference>
<dbReference type="Proteomes" id="UP001150569">
    <property type="component" value="Unassembled WGS sequence"/>
</dbReference>
<evidence type="ECO:0000313" key="4">
    <source>
        <dbReference type="Proteomes" id="UP001150569"/>
    </source>
</evidence>
<reference evidence="3" key="1">
    <citation type="submission" date="2022-07" db="EMBL/GenBank/DDBJ databases">
        <title>Phylogenomic reconstructions and comparative analyses of Kickxellomycotina fungi.</title>
        <authorList>
            <person name="Reynolds N.K."/>
            <person name="Stajich J.E."/>
            <person name="Barry K."/>
            <person name="Grigoriev I.V."/>
            <person name="Crous P."/>
            <person name="Smith M.E."/>
        </authorList>
    </citation>
    <scope>NUCLEOTIDE SEQUENCE</scope>
    <source>
        <strain evidence="3">RSA 861</strain>
    </source>
</reference>
<dbReference type="PANTHER" id="PTHR43941:SF1">
    <property type="entry name" value="STRUCTURAL MAINTENANCE OF CHROMOSOMES PROTEIN 2"/>
    <property type="match status" value="1"/>
</dbReference>
<feature type="compositionally biased region" description="Polar residues" evidence="2">
    <location>
        <begin position="39"/>
        <end position="48"/>
    </location>
</feature>
<feature type="coiled-coil region" evidence="1">
    <location>
        <begin position="109"/>
        <end position="146"/>
    </location>
</feature>
<feature type="coiled-coil region" evidence="1">
    <location>
        <begin position="240"/>
        <end position="373"/>
    </location>
</feature>
<dbReference type="GO" id="GO:0007076">
    <property type="term" value="P:mitotic chromosome condensation"/>
    <property type="evidence" value="ECO:0007669"/>
    <property type="project" value="TreeGrafter"/>
</dbReference>
<dbReference type="OrthoDB" id="419631at2759"/>
<dbReference type="GO" id="GO:0000793">
    <property type="term" value="C:condensed chromosome"/>
    <property type="evidence" value="ECO:0007669"/>
    <property type="project" value="TreeGrafter"/>
</dbReference>
<feature type="compositionally biased region" description="Polar residues" evidence="2">
    <location>
        <begin position="898"/>
        <end position="925"/>
    </location>
</feature>
<feature type="compositionally biased region" description="Low complexity" evidence="2">
    <location>
        <begin position="67"/>
        <end position="80"/>
    </location>
</feature>
<dbReference type="AlphaFoldDB" id="A0A9W7ZT96"/>
<proteinExistence type="predicted"/>
<dbReference type="GO" id="GO:0000785">
    <property type="term" value="C:chromatin"/>
    <property type="evidence" value="ECO:0007669"/>
    <property type="project" value="TreeGrafter"/>
</dbReference>
<organism evidence="3 4">
    <name type="scientific">Tieghemiomyces parasiticus</name>
    <dbReference type="NCBI Taxonomy" id="78921"/>
    <lineage>
        <taxon>Eukaryota</taxon>
        <taxon>Fungi</taxon>
        <taxon>Fungi incertae sedis</taxon>
        <taxon>Zoopagomycota</taxon>
        <taxon>Kickxellomycotina</taxon>
        <taxon>Dimargaritomycetes</taxon>
        <taxon>Dimargaritales</taxon>
        <taxon>Dimargaritaceae</taxon>
        <taxon>Tieghemiomyces</taxon>
    </lineage>
</organism>
<evidence type="ECO:0000313" key="3">
    <source>
        <dbReference type="EMBL" id="KAJ1916155.1"/>
    </source>
</evidence>
<feature type="region of interest" description="Disordered" evidence="2">
    <location>
        <begin position="871"/>
        <end position="927"/>
    </location>
</feature>
<feature type="region of interest" description="Disordered" evidence="2">
    <location>
        <begin position="1"/>
        <end position="80"/>
    </location>
</feature>
<evidence type="ECO:0000256" key="2">
    <source>
        <dbReference type="SAM" id="MobiDB-lite"/>
    </source>
</evidence>
<accession>A0A9W7ZT96</accession>
<feature type="coiled-coil region" evidence="1">
    <location>
        <begin position="485"/>
        <end position="598"/>
    </location>
</feature>
<protein>
    <submittedName>
        <fullName evidence="3">Uncharacterized protein</fullName>
    </submittedName>
</protein>
<dbReference type="GO" id="GO:0000796">
    <property type="term" value="C:condensin complex"/>
    <property type="evidence" value="ECO:0007669"/>
    <property type="project" value="TreeGrafter"/>
</dbReference>
<feature type="coiled-coil region" evidence="1">
    <location>
        <begin position="176"/>
        <end position="203"/>
    </location>
</feature>
<keyword evidence="4" id="KW-1185">Reference proteome</keyword>
<gene>
    <name evidence="3" type="ORF">IWQ60_008194</name>
</gene>
<sequence>MSWDRNPFKTVNETPGPGAYDPHSPENRYRQYGFLTKASRFSNSQPQGSADLARPGPRSRQTTGCMRTPSRVTRRPAVPRARAPSAITFNAADGAPSAAAAALSEARLRSELETARRAEKAALEKLQKVETLMTQLEERGEHTQRQLADEVRHSRHEARVHRLVAQETETDLLYQRKALADRVQRLEAELHDAQAAFADQQAQDETDRVELAEAVVRLNRQITARNHDLAQANQGKDEVRQRYLQEKVALEAQVTDLQRRIQTLKTQDTARSAVLADLRDQLEREQARVADHDKQIQASTQTLHAELDEVRHREALAREGEEAYRRQVEQLTKTINDLTTDRADADATHQAERLRHERQLAELRGRAERVQSDHATLVVELETVRGTLANQTKQWDAKCNRFQRDQADLESAAEFSRTQVLRLTGQVHQLEKRCDALREESESRIESLTFDLAESRRQTNRLRAELTQVHDAQVAQLTADHETTVRTLTHQLDQLRRTYDTLTAQSTAECGELRTALADADADRQAQLEALDLARQKVQHLRQEKQAAVTEARDAQVRAEAQARQVQTALEAQHTAIVQGLRVETDKVRQALARAEQATVRVESDFRQYRVADEARQADHLAGIQRLEDALAAKADELRELQTQLRTVRAEATTAAAQLEQQQMEAQRNRRPDRIPAELRNHYENEIYQLEQQAHQYEQALREVRAKATEEHLALQQERKKIHDAAEDYRHQVESLTTMVETLRNQVAEAEAGHEHTSVQLEQQLQYLQKQHPSVYDALLRAPEGQTGITATAAGPSALKHKIRHVAQLKDENQRLKRDLATLEKHRDSLRLRIVHLERDLEAYVAVGISGHELVNSRRAERGAPLDLLARKTTTPHATRDVTPGNGSAAGRIPRAVSHQSPPTLDTSTDQENEGSVTPRRQSGTHAAAAELAAANGRQLTASVRRIRDRGSLEKRINDLLRTAPLATATNVATKRKRQAPVSPLGGRRAANSTMVARNDFGSRTVGRPGVASRGGTAMGARSVSRTLVQRVGLFDAAGGSTDGAKRARLVSQSAVAPLTASTTTSTAVSSLIGELRELRRLTPARKV</sequence>
<dbReference type="EMBL" id="JANBPT010000595">
    <property type="protein sequence ID" value="KAJ1916155.1"/>
    <property type="molecule type" value="Genomic_DNA"/>
</dbReference>
<keyword evidence="1" id="KW-0175">Coiled coil</keyword>
<feature type="coiled-coil region" evidence="1">
    <location>
        <begin position="799"/>
        <end position="840"/>
    </location>
</feature>
<name>A0A9W7ZT96_9FUNG</name>
<dbReference type="GO" id="GO:0003682">
    <property type="term" value="F:chromatin binding"/>
    <property type="evidence" value="ECO:0007669"/>
    <property type="project" value="TreeGrafter"/>
</dbReference>
<feature type="coiled-coil region" evidence="1">
    <location>
        <begin position="624"/>
        <end position="753"/>
    </location>
</feature>